<comment type="similarity">
    <text evidence="1 5">Belongs to the iron/ascorbate-dependent oxidoreductase family.</text>
</comment>
<dbReference type="Pfam" id="PF14226">
    <property type="entry name" value="DIOX_N"/>
    <property type="match status" value="1"/>
</dbReference>
<evidence type="ECO:0000256" key="3">
    <source>
        <dbReference type="ARBA" id="ARBA00022896"/>
    </source>
</evidence>
<dbReference type="Gene3D" id="2.60.120.330">
    <property type="entry name" value="B-lactam Antibiotic, Isopenicillin N Synthase, Chain"/>
    <property type="match status" value="2"/>
</dbReference>
<evidence type="ECO:0000313" key="8">
    <source>
        <dbReference type="Proteomes" id="UP001324115"/>
    </source>
</evidence>
<gene>
    <name evidence="7" type="ORF">RGQ29_006119</name>
</gene>
<evidence type="ECO:0000256" key="2">
    <source>
        <dbReference type="ARBA" id="ARBA00022723"/>
    </source>
</evidence>
<evidence type="ECO:0000259" key="6">
    <source>
        <dbReference type="PROSITE" id="PS51471"/>
    </source>
</evidence>
<keyword evidence="8" id="KW-1185">Reference proteome</keyword>
<dbReference type="PROSITE" id="PS51471">
    <property type="entry name" value="FE2OG_OXY"/>
    <property type="match status" value="1"/>
</dbReference>
<accession>A0AAN7E6D9</accession>
<comment type="caution">
    <text evidence="7">The sequence shown here is derived from an EMBL/GenBank/DDBJ whole genome shotgun (WGS) entry which is preliminary data.</text>
</comment>
<dbReference type="GO" id="GO:0016491">
    <property type="term" value="F:oxidoreductase activity"/>
    <property type="evidence" value="ECO:0007669"/>
    <property type="project" value="UniProtKB-KW"/>
</dbReference>
<keyword evidence="3" id="KW-0847">Vitamin C</keyword>
<keyword evidence="2 5" id="KW-0479">Metal-binding</keyword>
<feature type="domain" description="Fe2OG dioxygenase" evidence="6">
    <location>
        <begin position="204"/>
        <end position="304"/>
    </location>
</feature>
<dbReference type="SUPFAM" id="SSF51197">
    <property type="entry name" value="Clavaminate synthase-like"/>
    <property type="match status" value="1"/>
</dbReference>
<dbReference type="AlphaFoldDB" id="A0AAN7E6D9"/>
<dbReference type="InterPro" id="IPR005123">
    <property type="entry name" value="Oxoglu/Fe-dep_dioxygenase_dom"/>
</dbReference>
<name>A0AAN7E6D9_QUERU</name>
<dbReference type="PANTHER" id="PTHR47991">
    <property type="entry name" value="OXOGLUTARATE/IRON-DEPENDENT DIOXYGENASE"/>
    <property type="match status" value="1"/>
</dbReference>
<dbReference type="InterPro" id="IPR044861">
    <property type="entry name" value="IPNS-like_FE2OG_OXY"/>
</dbReference>
<evidence type="ECO:0000313" key="7">
    <source>
        <dbReference type="EMBL" id="KAK4563907.1"/>
    </source>
</evidence>
<dbReference type="EMBL" id="JAXUIC010000011">
    <property type="protein sequence ID" value="KAK4563907.1"/>
    <property type="molecule type" value="Genomic_DNA"/>
</dbReference>
<evidence type="ECO:0000256" key="4">
    <source>
        <dbReference type="ARBA" id="ARBA00023004"/>
    </source>
</evidence>
<dbReference type="GO" id="GO:0031418">
    <property type="term" value="F:L-ascorbic acid binding"/>
    <property type="evidence" value="ECO:0007669"/>
    <property type="project" value="UniProtKB-KW"/>
</dbReference>
<dbReference type="InterPro" id="IPR027443">
    <property type="entry name" value="IPNS-like_sf"/>
</dbReference>
<protein>
    <recommendedName>
        <fullName evidence="6">Fe2OG dioxygenase domain-containing protein</fullName>
    </recommendedName>
</protein>
<dbReference type="Proteomes" id="UP001324115">
    <property type="component" value="Unassembled WGS sequence"/>
</dbReference>
<proteinExistence type="inferred from homology"/>
<evidence type="ECO:0000256" key="1">
    <source>
        <dbReference type="ARBA" id="ARBA00008056"/>
    </source>
</evidence>
<dbReference type="InterPro" id="IPR050295">
    <property type="entry name" value="Plant_2OG-oxidoreductases"/>
</dbReference>
<sequence length="354" mass="39296">MAFLFNLYPQSLVSNSRLYLSLSFSLSESSMAAIPQPSQPSPTQISKIKYIKKVAESPGLTSVPASYAFTPSPSPSDQAVSEDPEDSIPVIDFSLLTSGTPDQRSQLIQQLGQACKDWGFFKVINHGVPESLMEAMIEGIRGFFNLTDEEKREFEGKNLLDPISELSLEYCKRTRGVARELLKAISESLGLEPFYIEKVMNLDKGLQMFNANFYPPCPQPELVMGLPPHSDHGLLSLVTHNGIGGFQLQHNGMWVNVNAIPNSFLVNIADQLEILSNGKYKSILHRAVVNKKVTRISLVMTNGPSLDKIVNPAPELVNNGINQPAYHGITYKEYFQWQQGNNLDGKGILDRIRI</sequence>
<keyword evidence="5" id="KW-0560">Oxidoreductase</keyword>
<evidence type="ECO:0000256" key="5">
    <source>
        <dbReference type="RuleBase" id="RU003682"/>
    </source>
</evidence>
<organism evidence="7 8">
    <name type="scientific">Quercus rubra</name>
    <name type="common">Northern red oak</name>
    <name type="synonym">Quercus borealis</name>
    <dbReference type="NCBI Taxonomy" id="3512"/>
    <lineage>
        <taxon>Eukaryota</taxon>
        <taxon>Viridiplantae</taxon>
        <taxon>Streptophyta</taxon>
        <taxon>Embryophyta</taxon>
        <taxon>Tracheophyta</taxon>
        <taxon>Spermatophyta</taxon>
        <taxon>Magnoliopsida</taxon>
        <taxon>eudicotyledons</taxon>
        <taxon>Gunneridae</taxon>
        <taxon>Pentapetalae</taxon>
        <taxon>rosids</taxon>
        <taxon>fabids</taxon>
        <taxon>Fagales</taxon>
        <taxon>Fagaceae</taxon>
        <taxon>Quercus</taxon>
    </lineage>
</organism>
<dbReference type="Pfam" id="PF03171">
    <property type="entry name" value="2OG-FeII_Oxy"/>
    <property type="match status" value="1"/>
</dbReference>
<keyword evidence="4 5" id="KW-0408">Iron</keyword>
<dbReference type="GO" id="GO:0046872">
    <property type="term" value="F:metal ion binding"/>
    <property type="evidence" value="ECO:0007669"/>
    <property type="project" value="UniProtKB-KW"/>
</dbReference>
<dbReference type="InterPro" id="IPR026992">
    <property type="entry name" value="DIOX_N"/>
</dbReference>
<reference evidence="7 8" key="1">
    <citation type="journal article" date="2023" name="G3 (Bethesda)">
        <title>A haplotype-resolved chromosome-scale genome for Quercus rubra L. provides insights into the genetics of adaptive traits for red oak species.</title>
        <authorList>
            <person name="Kapoor B."/>
            <person name="Jenkins J."/>
            <person name="Schmutz J."/>
            <person name="Zhebentyayeva T."/>
            <person name="Kuelheim C."/>
            <person name="Coggeshall M."/>
            <person name="Heim C."/>
            <person name="Lasky J.R."/>
            <person name="Leites L."/>
            <person name="Islam-Faridi N."/>
            <person name="Romero-Severson J."/>
            <person name="DeLeo V.L."/>
            <person name="Lucas S.M."/>
            <person name="Lazic D."/>
            <person name="Gailing O."/>
            <person name="Carlson J."/>
            <person name="Staton M."/>
        </authorList>
    </citation>
    <scope>NUCLEOTIDE SEQUENCE [LARGE SCALE GENOMIC DNA]</scope>
    <source>
        <strain evidence="7">Pseudo-F2</strain>
    </source>
</reference>